<keyword evidence="2" id="KW-0812">Transmembrane</keyword>
<evidence type="ECO:0008006" key="10">
    <source>
        <dbReference type="Google" id="ProtNLM"/>
    </source>
</evidence>
<feature type="region of interest" description="Disordered" evidence="7">
    <location>
        <begin position="67"/>
        <end position="86"/>
    </location>
</feature>
<evidence type="ECO:0000313" key="8">
    <source>
        <dbReference type="EMBL" id="GAX81247.1"/>
    </source>
</evidence>
<name>A0A250XDT5_9CHLO</name>
<evidence type="ECO:0000256" key="4">
    <source>
        <dbReference type="ARBA" id="ARBA00022989"/>
    </source>
</evidence>
<comment type="subcellular location">
    <subcellularLocation>
        <location evidence="1">Membrane</location>
        <topology evidence="1">Single-pass type II membrane protein</topology>
    </subcellularLocation>
</comment>
<evidence type="ECO:0000256" key="3">
    <source>
        <dbReference type="ARBA" id="ARBA00022968"/>
    </source>
</evidence>
<dbReference type="Pfam" id="PF13896">
    <property type="entry name" value="Glyco_transf_49"/>
    <property type="match status" value="1"/>
</dbReference>
<sequence length="404" mass="46763">MSDRMSSVPIAEAWWSAKETKVPITIITQLSLDRLGQLQAMCTSWPGRISAALYVPLDHSGSKLDQMQVAGDKSDQRPVKSTDRKTSPEHVLKLAIEKARKFHGIAEDALPCQLDLLLAYERFNESRATMLYPMNILRNYARLQARTHLIGLFDVDMLPSLSLYQDLADPEVANRYFSLTEGSREFAPSVLVIPAFITFDARTDKGNFSAEQISDRMVIAEKKELLTLWQYGVINRFDPMDRGHNATQYERWLQATDQYEVKYEYRYEPWVICDRMMVPWYDSRFRGYGQNKIVHLENMNWTGYKFRVHPKAWLIHRKHALAKAKLQHLWDFQEMSKRPGGMVYDTVYGHSTTLGGKIRAALATRQYSTALDPATAACAEKLPWWQQDHWHWQSGRHQLHHVAS</sequence>
<dbReference type="GO" id="GO:0016020">
    <property type="term" value="C:membrane"/>
    <property type="evidence" value="ECO:0007669"/>
    <property type="project" value="UniProtKB-SubCell"/>
</dbReference>
<protein>
    <recommendedName>
        <fullName evidence="10">Glycosyltransferase-like protein LARGE2</fullName>
    </recommendedName>
</protein>
<keyword evidence="5" id="KW-0472">Membrane</keyword>
<keyword evidence="6" id="KW-0325">Glycoprotein</keyword>
<evidence type="ECO:0000256" key="7">
    <source>
        <dbReference type="SAM" id="MobiDB-lite"/>
    </source>
</evidence>
<proteinExistence type="predicted"/>
<evidence type="ECO:0000313" key="9">
    <source>
        <dbReference type="Proteomes" id="UP000232323"/>
    </source>
</evidence>
<dbReference type="InterPro" id="IPR051292">
    <property type="entry name" value="Xyl/GlcA_transferase"/>
</dbReference>
<dbReference type="EMBL" id="BEGY01000063">
    <property type="protein sequence ID" value="GAX81247.1"/>
    <property type="molecule type" value="Genomic_DNA"/>
</dbReference>
<evidence type="ECO:0000256" key="6">
    <source>
        <dbReference type="ARBA" id="ARBA00023180"/>
    </source>
</evidence>
<evidence type="ECO:0000256" key="2">
    <source>
        <dbReference type="ARBA" id="ARBA00022692"/>
    </source>
</evidence>
<feature type="compositionally biased region" description="Basic and acidic residues" evidence="7">
    <location>
        <begin position="72"/>
        <end position="86"/>
    </location>
</feature>
<organism evidence="8 9">
    <name type="scientific">Chlamydomonas eustigma</name>
    <dbReference type="NCBI Taxonomy" id="1157962"/>
    <lineage>
        <taxon>Eukaryota</taxon>
        <taxon>Viridiplantae</taxon>
        <taxon>Chlorophyta</taxon>
        <taxon>core chlorophytes</taxon>
        <taxon>Chlorophyceae</taxon>
        <taxon>CS clade</taxon>
        <taxon>Chlamydomonadales</taxon>
        <taxon>Chlamydomonadaceae</taxon>
        <taxon>Chlamydomonas</taxon>
    </lineage>
</organism>
<keyword evidence="4" id="KW-1133">Transmembrane helix</keyword>
<accession>A0A250XDT5</accession>
<reference evidence="8 9" key="1">
    <citation type="submission" date="2017-08" db="EMBL/GenBank/DDBJ databases">
        <title>Acidophilic green algal genome provides insights into adaptation to an acidic environment.</title>
        <authorList>
            <person name="Hirooka S."/>
            <person name="Hirose Y."/>
            <person name="Kanesaki Y."/>
            <person name="Higuchi S."/>
            <person name="Fujiwara T."/>
            <person name="Onuma R."/>
            <person name="Era A."/>
            <person name="Ohbayashi R."/>
            <person name="Uzuka A."/>
            <person name="Nozaki H."/>
            <person name="Yoshikawa H."/>
            <person name="Miyagishima S.Y."/>
        </authorList>
    </citation>
    <scope>NUCLEOTIDE SEQUENCE [LARGE SCALE GENOMIC DNA]</scope>
    <source>
        <strain evidence="8 9">NIES-2499</strain>
    </source>
</reference>
<keyword evidence="3" id="KW-0735">Signal-anchor</keyword>
<dbReference type="OrthoDB" id="514234at2759"/>
<keyword evidence="9" id="KW-1185">Reference proteome</keyword>
<evidence type="ECO:0000256" key="5">
    <source>
        <dbReference type="ARBA" id="ARBA00023136"/>
    </source>
</evidence>
<dbReference type="Proteomes" id="UP000232323">
    <property type="component" value="Unassembled WGS sequence"/>
</dbReference>
<gene>
    <name evidence="8" type="ORF">CEUSTIGMA_g8679.t1</name>
</gene>
<dbReference type="PANTHER" id="PTHR12270:SF52">
    <property type="entry name" value="GLYCOSYLTRANSFERASE-LIKE PROTEIN GNT13-RELATED"/>
    <property type="match status" value="1"/>
</dbReference>
<evidence type="ECO:0000256" key="1">
    <source>
        <dbReference type="ARBA" id="ARBA00004606"/>
    </source>
</evidence>
<dbReference type="GO" id="GO:0035269">
    <property type="term" value="P:protein O-linked glycosylation via mannose"/>
    <property type="evidence" value="ECO:0007669"/>
    <property type="project" value="TreeGrafter"/>
</dbReference>
<dbReference type="PANTHER" id="PTHR12270">
    <property type="entry name" value="GLYCOSYLTRANSFERASE-RELATED"/>
    <property type="match status" value="1"/>
</dbReference>
<dbReference type="GO" id="GO:0015020">
    <property type="term" value="F:glucuronosyltransferase activity"/>
    <property type="evidence" value="ECO:0007669"/>
    <property type="project" value="TreeGrafter"/>
</dbReference>
<comment type="caution">
    <text evidence="8">The sequence shown here is derived from an EMBL/GenBank/DDBJ whole genome shotgun (WGS) entry which is preliminary data.</text>
</comment>
<dbReference type="GO" id="GO:0042285">
    <property type="term" value="F:xylosyltransferase activity"/>
    <property type="evidence" value="ECO:0007669"/>
    <property type="project" value="TreeGrafter"/>
</dbReference>
<dbReference type="AlphaFoldDB" id="A0A250XDT5"/>